<evidence type="ECO:0000259" key="1">
    <source>
        <dbReference type="PROSITE" id="PS50943"/>
    </source>
</evidence>
<evidence type="ECO:0000313" key="3">
    <source>
        <dbReference type="Proteomes" id="UP001165405"/>
    </source>
</evidence>
<dbReference type="Gene3D" id="1.25.40.10">
    <property type="entry name" value="Tetratricopeptide repeat domain"/>
    <property type="match status" value="1"/>
</dbReference>
<dbReference type="CDD" id="cd00093">
    <property type="entry name" value="HTH_XRE"/>
    <property type="match status" value="1"/>
</dbReference>
<keyword evidence="3" id="KW-1185">Reference proteome</keyword>
<name>A0AA41QCE0_9MICO</name>
<dbReference type="GO" id="GO:0003677">
    <property type="term" value="F:DNA binding"/>
    <property type="evidence" value="ECO:0007669"/>
    <property type="project" value="InterPro"/>
</dbReference>
<sequence>MVELPTVPPHVWQDRGVRAALAGWDFGQVSRLIRQLVPLRQEDVAALTGLSQSYLSMLECGERRLTDIARVVQFLTGLGTPADLVRLPLPDGGARLERTPSGSVQIARVTGAAEQNGDLDPELPWTADRMLAALSKAIDVGAGAGSPVGGGVNGVALTAFVHHWGAEEAEPLRRAATGARISAGLCDHLQGTIDELRVMDAGSGSGAVADLARAHLSLVNQVLRMSTYDEEIGRRLAAIAADTATQTGWFAFDAGRHEAAQEYMLAGLRAARQSGDERLGAGALSYLAIHGYSTGHPRDAVVAAQAGRAKVKGLDAPALEAMLLTRQSRGHARLGEQTAAIRALEEAGELCSRGRGQDEPHWLYWMNEGEIHGQTATAQLDLGDPARAVASFDLAVRTLNPGDQRTRGLLLSRAAQAYAKAGDLDAACEQGHKAADLAETVQSARLRDHLRDLAGVLRPAPRRGSGYGHGGVRTLTERIAAVAAS</sequence>
<protein>
    <submittedName>
        <fullName evidence="2">Helix-turn-helix transcriptional regulator</fullName>
    </submittedName>
</protein>
<dbReference type="AlphaFoldDB" id="A0AA41QCE0"/>
<dbReference type="RefSeq" id="WP_236087265.1">
    <property type="nucleotide sequence ID" value="NZ_JAKGSG010000005.1"/>
</dbReference>
<dbReference type="PROSITE" id="PS50943">
    <property type="entry name" value="HTH_CROC1"/>
    <property type="match status" value="1"/>
</dbReference>
<evidence type="ECO:0000313" key="2">
    <source>
        <dbReference type="EMBL" id="MCF4119574.1"/>
    </source>
</evidence>
<organism evidence="2 3">
    <name type="scientific">Antribacter soli</name>
    <dbReference type="NCBI Taxonomy" id="2910976"/>
    <lineage>
        <taxon>Bacteria</taxon>
        <taxon>Bacillati</taxon>
        <taxon>Actinomycetota</taxon>
        <taxon>Actinomycetes</taxon>
        <taxon>Micrococcales</taxon>
        <taxon>Promicromonosporaceae</taxon>
        <taxon>Antribacter</taxon>
    </lineage>
</organism>
<gene>
    <name evidence="2" type="ORF">L1785_01100</name>
</gene>
<proteinExistence type="predicted"/>
<dbReference type="SMART" id="SM00530">
    <property type="entry name" value="HTH_XRE"/>
    <property type="match status" value="1"/>
</dbReference>
<accession>A0AA41QCE0</accession>
<dbReference type="SUPFAM" id="SSF47413">
    <property type="entry name" value="lambda repressor-like DNA-binding domains"/>
    <property type="match status" value="1"/>
</dbReference>
<dbReference type="Gene3D" id="1.10.260.40">
    <property type="entry name" value="lambda repressor-like DNA-binding domains"/>
    <property type="match status" value="1"/>
</dbReference>
<dbReference type="SUPFAM" id="SSF48452">
    <property type="entry name" value="TPR-like"/>
    <property type="match status" value="1"/>
</dbReference>
<reference evidence="2" key="1">
    <citation type="submission" date="2022-01" db="EMBL/GenBank/DDBJ databases">
        <title>Antribacter sp. nov., isolated from Guizhou of China.</title>
        <authorList>
            <person name="Chengliang C."/>
            <person name="Ya Z."/>
        </authorList>
    </citation>
    <scope>NUCLEOTIDE SEQUENCE</scope>
    <source>
        <strain evidence="2">KLBMP 9083</strain>
    </source>
</reference>
<dbReference type="InterPro" id="IPR001387">
    <property type="entry name" value="Cro/C1-type_HTH"/>
</dbReference>
<feature type="domain" description="HTH cro/C1-type" evidence="1">
    <location>
        <begin position="41"/>
        <end position="85"/>
    </location>
</feature>
<dbReference type="InterPro" id="IPR011990">
    <property type="entry name" value="TPR-like_helical_dom_sf"/>
</dbReference>
<dbReference type="EMBL" id="JAKGSG010000005">
    <property type="protein sequence ID" value="MCF4119574.1"/>
    <property type="molecule type" value="Genomic_DNA"/>
</dbReference>
<comment type="caution">
    <text evidence="2">The sequence shown here is derived from an EMBL/GenBank/DDBJ whole genome shotgun (WGS) entry which is preliminary data.</text>
</comment>
<dbReference type="Pfam" id="PF13560">
    <property type="entry name" value="HTH_31"/>
    <property type="match status" value="1"/>
</dbReference>
<dbReference type="Proteomes" id="UP001165405">
    <property type="component" value="Unassembled WGS sequence"/>
</dbReference>
<dbReference type="InterPro" id="IPR010982">
    <property type="entry name" value="Lambda_DNA-bd_dom_sf"/>
</dbReference>